<evidence type="ECO:0000313" key="2">
    <source>
        <dbReference type="EMBL" id="GIY18590.1"/>
    </source>
</evidence>
<sequence>MEFSTSSCCFPAALNLIDYEDIYLRHMYLKAPNMKATFLHVKTTAKEFKAITDKLGIDYKGYIMYEFLKDLIMALPSETTFLDFLVSVNCSLWNSRFFDCFKDSLINEYLGHLDKILRTSRKTAHEVQTILEKFLKVFSVLRPEPDLSCENLLQYEFMAELLKFCYRVNVKNSQLITDLVKLVIDRSVVEFSFIRHVLQPHYPEGFYEYILKHVTHEKFDIVSYCSNHPRTLWEYSKNFSVVHVASFGNFERLLCLLQYGFEVFPCSEIKKSGHGHPFLNEVISQTHLMILQLMSGMRFVNWFSLDHTLLLDQGLCAVTKLQRNCIELIWRAIPQPFITKAMLDLDISTEYFYLALHGIFKPFRHNRNLKLAAMYEACFTDMAVGPHEPRPLKHLARCSIRKRLFETWNLPKGICHLGIPPQLEKYLNLETD</sequence>
<keyword evidence="3" id="KW-1185">Reference proteome</keyword>
<evidence type="ECO:0000259" key="1">
    <source>
        <dbReference type="SMART" id="SM00969"/>
    </source>
</evidence>
<feature type="domain" description="SOCS box" evidence="1">
    <location>
        <begin position="389"/>
        <end position="430"/>
    </location>
</feature>
<dbReference type="AlphaFoldDB" id="A0AAV4REG7"/>
<comment type="caution">
    <text evidence="2">The sequence shown here is derived from an EMBL/GenBank/DDBJ whole genome shotgun (WGS) entry which is preliminary data.</text>
</comment>
<reference evidence="2 3" key="1">
    <citation type="submission" date="2021-06" db="EMBL/GenBank/DDBJ databases">
        <title>Caerostris darwini draft genome.</title>
        <authorList>
            <person name="Kono N."/>
            <person name="Arakawa K."/>
        </authorList>
    </citation>
    <scope>NUCLEOTIDE SEQUENCE [LARGE SCALE GENOMIC DNA]</scope>
</reference>
<organism evidence="2 3">
    <name type="scientific">Caerostris darwini</name>
    <dbReference type="NCBI Taxonomy" id="1538125"/>
    <lineage>
        <taxon>Eukaryota</taxon>
        <taxon>Metazoa</taxon>
        <taxon>Ecdysozoa</taxon>
        <taxon>Arthropoda</taxon>
        <taxon>Chelicerata</taxon>
        <taxon>Arachnida</taxon>
        <taxon>Araneae</taxon>
        <taxon>Araneomorphae</taxon>
        <taxon>Entelegynae</taxon>
        <taxon>Araneoidea</taxon>
        <taxon>Araneidae</taxon>
        <taxon>Caerostris</taxon>
    </lineage>
</organism>
<dbReference type="EMBL" id="BPLQ01005929">
    <property type="protein sequence ID" value="GIY18590.1"/>
    <property type="molecule type" value="Genomic_DNA"/>
</dbReference>
<accession>A0AAV4REG7</accession>
<name>A0AAV4REG7_9ARAC</name>
<protein>
    <submittedName>
        <fullName evidence="2">Ankyrin repeat and SOCS box protein 17</fullName>
    </submittedName>
</protein>
<dbReference type="CDD" id="cd03716">
    <property type="entry name" value="SOCS_ASB_like"/>
    <property type="match status" value="1"/>
</dbReference>
<dbReference type="InterPro" id="IPR001496">
    <property type="entry name" value="SOCS_box"/>
</dbReference>
<dbReference type="Pfam" id="PF07525">
    <property type="entry name" value="SOCS_box"/>
    <property type="match status" value="1"/>
</dbReference>
<proteinExistence type="predicted"/>
<evidence type="ECO:0000313" key="3">
    <source>
        <dbReference type="Proteomes" id="UP001054837"/>
    </source>
</evidence>
<dbReference type="SMART" id="SM00969">
    <property type="entry name" value="SOCS_box"/>
    <property type="match status" value="1"/>
</dbReference>
<gene>
    <name evidence="2" type="primary">AVEN_186549_1</name>
    <name evidence="2" type="ORF">CDAR_11401</name>
</gene>
<dbReference type="Proteomes" id="UP001054837">
    <property type="component" value="Unassembled WGS sequence"/>
</dbReference>